<proteinExistence type="predicted"/>
<organism evidence="3 4">
    <name type="scientific">Thauera linaloolentis (strain DSM 12138 / JCM 21573 / CCUG 41526 / CIP 105981 / IAM 15112 / NBRC 102519 / 47Lol)</name>
    <dbReference type="NCBI Taxonomy" id="1123367"/>
    <lineage>
        <taxon>Bacteria</taxon>
        <taxon>Pseudomonadati</taxon>
        <taxon>Pseudomonadota</taxon>
        <taxon>Betaproteobacteria</taxon>
        <taxon>Rhodocyclales</taxon>
        <taxon>Zoogloeaceae</taxon>
        <taxon>Thauera</taxon>
    </lineage>
</organism>
<dbReference type="GO" id="GO:0015288">
    <property type="term" value="F:porin activity"/>
    <property type="evidence" value="ECO:0007669"/>
    <property type="project" value="InterPro"/>
</dbReference>
<dbReference type="EMBL" id="AMXE01000001">
    <property type="protein sequence ID" value="ENO90737.1"/>
    <property type="molecule type" value="Genomic_DNA"/>
</dbReference>
<feature type="signal peptide" evidence="1">
    <location>
        <begin position="1"/>
        <end position="21"/>
    </location>
</feature>
<feature type="chain" id="PRO_5004129455" description="Porin domain-containing protein" evidence="1">
    <location>
        <begin position="22"/>
        <end position="398"/>
    </location>
</feature>
<evidence type="ECO:0000259" key="2">
    <source>
        <dbReference type="Pfam" id="PF13609"/>
    </source>
</evidence>
<dbReference type="OrthoDB" id="197869at2"/>
<accession>N6Z823</accession>
<dbReference type="Gene3D" id="2.40.160.10">
    <property type="entry name" value="Porin"/>
    <property type="match status" value="1"/>
</dbReference>
<sequence length="398" mass="43106">MKNRLTALAIAAALHASPAAADIETATFSGFGTLGAVATQTDDLQFLRVGIEAPGSDTVKLGSDSVLGMQGNFRLGGSTEAVLQVLTRKTPKNNYTPRASLAFLSFAPAPEFTLRAGRLRVPAFMLSDSLDINYAHPWVRPPVEVYTLNPFADLDGIDLLYRTRIGDVDLELHPYFGRSRVDITESGRASLSRLRGLNLGLSRGSLTLHLGYSRARLDLRWGDAEFGVLQHALEALPEGRHILAEMQGNGASTSFTSAGFQWDDNRWQLIGEYAARRASGFVNSAHGWHLTVGRHIGPTTPYVRLARTRQDEPIVGDALSAGLPAVEAFNASRNASQRSIGAGLRWDAHTNAALKIELTRTHVDADGWGAFFPTGDIASTRVSDRKINTLSISIDVVF</sequence>
<keyword evidence="4" id="KW-1185">Reference proteome</keyword>
<keyword evidence="1" id="KW-0732">Signal</keyword>
<dbReference type="STRING" id="1123367.GCA_000621305_01677"/>
<protein>
    <recommendedName>
        <fullName evidence="2">Porin domain-containing protein</fullName>
    </recommendedName>
</protein>
<gene>
    <name evidence="3" type="ORF">C666_00885</name>
</gene>
<evidence type="ECO:0000313" key="3">
    <source>
        <dbReference type="EMBL" id="ENO90737.1"/>
    </source>
</evidence>
<dbReference type="AlphaFoldDB" id="N6Z823"/>
<comment type="caution">
    <text evidence="3">The sequence shown here is derived from an EMBL/GenBank/DDBJ whole genome shotgun (WGS) entry which is preliminary data.</text>
</comment>
<feature type="domain" description="Porin" evidence="2">
    <location>
        <begin position="7"/>
        <end position="311"/>
    </location>
</feature>
<dbReference type="InterPro" id="IPR023614">
    <property type="entry name" value="Porin_dom_sf"/>
</dbReference>
<dbReference type="RefSeq" id="WP_004332543.1">
    <property type="nucleotide sequence ID" value="NZ_AMXE01000001.1"/>
</dbReference>
<evidence type="ECO:0000313" key="4">
    <source>
        <dbReference type="Proteomes" id="UP000013232"/>
    </source>
</evidence>
<dbReference type="InterPro" id="IPR033900">
    <property type="entry name" value="Gram_neg_porin_domain"/>
</dbReference>
<dbReference type="GO" id="GO:0016020">
    <property type="term" value="C:membrane"/>
    <property type="evidence" value="ECO:0007669"/>
    <property type="project" value="InterPro"/>
</dbReference>
<name>N6Z823_THAL4</name>
<dbReference type="Pfam" id="PF13609">
    <property type="entry name" value="Porin_4"/>
    <property type="match status" value="1"/>
</dbReference>
<evidence type="ECO:0000256" key="1">
    <source>
        <dbReference type="SAM" id="SignalP"/>
    </source>
</evidence>
<dbReference type="Proteomes" id="UP000013232">
    <property type="component" value="Unassembled WGS sequence"/>
</dbReference>
<dbReference type="eggNOG" id="COG3203">
    <property type="taxonomic scope" value="Bacteria"/>
</dbReference>
<reference evidence="3 4" key="1">
    <citation type="submission" date="2012-09" db="EMBL/GenBank/DDBJ databases">
        <title>Draft Genome Sequences of 6 Strains from Genus Thauera.</title>
        <authorList>
            <person name="Liu B."/>
            <person name="Shapleigh J.P."/>
            <person name="Frostegard A.H."/>
        </authorList>
    </citation>
    <scope>NUCLEOTIDE SEQUENCE [LARGE SCALE GENOMIC DNA]</scope>
    <source>
        <strain evidence="4">47Lol / DSM 12138</strain>
    </source>
</reference>
<dbReference type="SUPFAM" id="SSF56935">
    <property type="entry name" value="Porins"/>
    <property type="match status" value="1"/>
</dbReference>